<protein>
    <submittedName>
        <fullName evidence="1">Uncharacterized protein</fullName>
    </submittedName>
</protein>
<accession>A0A3L8PL07</accession>
<dbReference type="RefSeq" id="WP_121794233.1">
    <property type="nucleotide sequence ID" value="NZ_RDBF01000005.1"/>
</dbReference>
<reference evidence="1 2" key="1">
    <citation type="submission" date="2018-10" db="EMBL/GenBank/DDBJ databases">
        <title>Aeromicrobium sp. 9W16Y-2 whole genome shotgun sequence.</title>
        <authorList>
            <person name="Li F."/>
        </authorList>
    </citation>
    <scope>NUCLEOTIDE SEQUENCE [LARGE SCALE GENOMIC DNA]</scope>
    <source>
        <strain evidence="1 2">9W16Y-2</strain>
    </source>
</reference>
<organism evidence="1 2">
    <name type="scientific">Aeromicrobium phragmitis</name>
    <dbReference type="NCBI Taxonomy" id="2478914"/>
    <lineage>
        <taxon>Bacteria</taxon>
        <taxon>Bacillati</taxon>
        <taxon>Actinomycetota</taxon>
        <taxon>Actinomycetes</taxon>
        <taxon>Propionibacteriales</taxon>
        <taxon>Nocardioidaceae</taxon>
        <taxon>Aeromicrobium</taxon>
    </lineage>
</organism>
<dbReference type="AlphaFoldDB" id="A0A3L8PL07"/>
<evidence type="ECO:0000313" key="1">
    <source>
        <dbReference type="EMBL" id="RLV56037.1"/>
    </source>
</evidence>
<dbReference type="OrthoDB" id="4789362at2"/>
<dbReference type="EMBL" id="RDBF01000005">
    <property type="protein sequence ID" value="RLV56037.1"/>
    <property type="molecule type" value="Genomic_DNA"/>
</dbReference>
<name>A0A3L8PL07_9ACTN</name>
<evidence type="ECO:0000313" key="2">
    <source>
        <dbReference type="Proteomes" id="UP000282515"/>
    </source>
</evidence>
<comment type="caution">
    <text evidence="1">The sequence shown here is derived from an EMBL/GenBank/DDBJ whole genome shotgun (WGS) entry which is preliminary data.</text>
</comment>
<proteinExistence type="predicted"/>
<sequence length="309" mass="34046">MTEPLHARDIRGKGRYYGTCGRDACPFGDDLYISVTNAQGVVAKPALVPAAVKVTAETAWRRLPEMVAFSRQPPEGPNGCDKAKVADRCGHCRFCLTMAIKREHQNVWDHAADFGTLVHSHAYGQNVGQPMPYDPDVEPFIGQYLQAMSILGVDLDKHIEAAETTILSRKHKYAGTGDIWVNLPLHPTTFEFHPSKRWLWLLDIKTSLTKPANTVYSDQVLQLAGLRWADTAILADDSEVTVPKFAGTALLNLRANSWALIPLPSDRAAHKAFVHAVGLQTFMQSLDTKPWKPVALPAIADSTSIRKAS</sequence>
<keyword evidence="2" id="KW-1185">Reference proteome</keyword>
<dbReference type="Proteomes" id="UP000282515">
    <property type="component" value="Unassembled WGS sequence"/>
</dbReference>
<gene>
    <name evidence="1" type="ORF">D9V41_09110</name>
</gene>